<evidence type="ECO:0000256" key="2">
    <source>
        <dbReference type="ARBA" id="ARBA00022525"/>
    </source>
</evidence>
<dbReference type="NCBIfam" id="TIGR01451">
    <property type="entry name" value="B_ant_repeat"/>
    <property type="match status" value="1"/>
</dbReference>
<dbReference type="SUPFAM" id="SSF117074">
    <property type="entry name" value="Hypothetical protein PA1324"/>
    <property type="match status" value="2"/>
</dbReference>
<dbReference type="InterPro" id="IPR036439">
    <property type="entry name" value="Dockerin_dom_sf"/>
</dbReference>
<name>A0A5B1CQ41_9BACT</name>
<feature type="compositionally biased region" description="Polar residues" evidence="4">
    <location>
        <begin position="1"/>
        <end position="14"/>
    </location>
</feature>
<evidence type="ECO:0000259" key="5">
    <source>
        <dbReference type="Pfam" id="PF01345"/>
    </source>
</evidence>
<feature type="domain" description="SD-repeat containing protein B" evidence="6">
    <location>
        <begin position="822"/>
        <end position="897"/>
    </location>
</feature>
<dbReference type="InterPro" id="IPR028994">
    <property type="entry name" value="Integrin_alpha_N"/>
</dbReference>
<feature type="domain" description="DUF11" evidence="5">
    <location>
        <begin position="686"/>
        <end position="796"/>
    </location>
</feature>
<dbReference type="Gene3D" id="2.60.40.2030">
    <property type="match status" value="1"/>
</dbReference>
<dbReference type="Pfam" id="PF13517">
    <property type="entry name" value="FG-GAP_3"/>
    <property type="match status" value="1"/>
</dbReference>
<dbReference type="Pfam" id="PF17803">
    <property type="entry name" value="Cadherin_4"/>
    <property type="match status" value="1"/>
</dbReference>
<dbReference type="SUPFAM" id="SSF141072">
    <property type="entry name" value="CalX-like"/>
    <property type="match status" value="1"/>
</dbReference>
<dbReference type="EMBL" id="VRLW01000001">
    <property type="protein sequence ID" value="KAA1261750.1"/>
    <property type="molecule type" value="Genomic_DNA"/>
</dbReference>
<comment type="subcellular location">
    <subcellularLocation>
        <location evidence="1">Secreted</location>
    </subcellularLocation>
</comment>
<dbReference type="InterPro" id="IPR013517">
    <property type="entry name" value="FG-GAP"/>
</dbReference>
<evidence type="ECO:0000256" key="1">
    <source>
        <dbReference type="ARBA" id="ARBA00004613"/>
    </source>
</evidence>
<evidence type="ECO:0000256" key="4">
    <source>
        <dbReference type="SAM" id="MobiDB-lite"/>
    </source>
</evidence>
<feature type="domain" description="RapA2 cadherin-like" evidence="7">
    <location>
        <begin position="1149"/>
        <end position="1194"/>
    </location>
</feature>
<dbReference type="GO" id="GO:0000272">
    <property type="term" value="P:polysaccharide catabolic process"/>
    <property type="evidence" value="ECO:0007669"/>
    <property type="project" value="InterPro"/>
</dbReference>
<protein>
    <submittedName>
        <fullName evidence="8">Cna protein B-type domain protein</fullName>
    </submittedName>
</protein>
<dbReference type="Gene3D" id="1.10.1330.10">
    <property type="entry name" value="Dockerin domain"/>
    <property type="match status" value="1"/>
</dbReference>
<dbReference type="Gene3D" id="2.60.40.10">
    <property type="entry name" value="Immunoglobulins"/>
    <property type="match status" value="4"/>
</dbReference>
<dbReference type="SUPFAM" id="SSF69318">
    <property type="entry name" value="Integrin alpha N-terminal domain"/>
    <property type="match status" value="1"/>
</dbReference>
<dbReference type="InterPro" id="IPR001434">
    <property type="entry name" value="OmcB-like_DUF11"/>
</dbReference>
<keyword evidence="9" id="KW-1185">Reference proteome</keyword>
<dbReference type="InterPro" id="IPR051417">
    <property type="entry name" value="SDr/BOS_complex"/>
</dbReference>
<feature type="region of interest" description="Disordered" evidence="4">
    <location>
        <begin position="1"/>
        <end position="29"/>
    </location>
</feature>
<dbReference type="InterPro" id="IPR013783">
    <property type="entry name" value="Ig-like_fold"/>
</dbReference>
<dbReference type="Pfam" id="PF17210">
    <property type="entry name" value="SdrD_B"/>
    <property type="match status" value="1"/>
</dbReference>
<evidence type="ECO:0000313" key="8">
    <source>
        <dbReference type="EMBL" id="KAA1261750.1"/>
    </source>
</evidence>
<feature type="domain" description="DUF11" evidence="5">
    <location>
        <begin position="574"/>
        <end position="673"/>
    </location>
</feature>
<evidence type="ECO:0000313" key="9">
    <source>
        <dbReference type="Proteomes" id="UP000322699"/>
    </source>
</evidence>
<dbReference type="InterPro" id="IPR038081">
    <property type="entry name" value="CalX-like_sf"/>
</dbReference>
<reference evidence="8 9" key="1">
    <citation type="submission" date="2019-08" db="EMBL/GenBank/DDBJ databases">
        <title>Deep-cultivation of Planctomycetes and their phenomic and genomic characterization uncovers novel biology.</title>
        <authorList>
            <person name="Wiegand S."/>
            <person name="Jogler M."/>
            <person name="Boedeker C."/>
            <person name="Pinto D."/>
            <person name="Vollmers J."/>
            <person name="Rivas-Marin E."/>
            <person name="Kohn T."/>
            <person name="Peeters S.H."/>
            <person name="Heuer A."/>
            <person name="Rast P."/>
            <person name="Oberbeckmann S."/>
            <person name="Bunk B."/>
            <person name="Jeske O."/>
            <person name="Meyerdierks A."/>
            <person name="Storesund J.E."/>
            <person name="Kallscheuer N."/>
            <person name="Luecker S."/>
            <person name="Lage O.M."/>
            <person name="Pohl T."/>
            <person name="Merkel B.J."/>
            <person name="Hornburger P."/>
            <person name="Mueller R.-W."/>
            <person name="Bruemmer F."/>
            <person name="Labrenz M."/>
            <person name="Spormann A.M."/>
            <person name="Op Den Camp H."/>
            <person name="Overmann J."/>
            <person name="Amann R."/>
            <person name="Jetten M.S.M."/>
            <person name="Mascher T."/>
            <person name="Medema M.H."/>
            <person name="Devos D.P."/>
            <person name="Kaster A.-K."/>
            <person name="Ovreas L."/>
            <person name="Rohde M."/>
            <person name="Galperin M.Y."/>
            <person name="Jogler C."/>
        </authorList>
    </citation>
    <scope>NUCLEOTIDE SEQUENCE [LARGE SCALE GENOMIC DNA]</scope>
    <source>
        <strain evidence="8 9">LF1</strain>
    </source>
</reference>
<proteinExistence type="predicted"/>
<dbReference type="GO" id="GO:0005576">
    <property type="term" value="C:extracellular region"/>
    <property type="evidence" value="ECO:0007669"/>
    <property type="project" value="UniProtKB-SubCell"/>
</dbReference>
<dbReference type="PANTHER" id="PTHR23303:SF15">
    <property type="entry name" value="COLOSSIN-A"/>
    <property type="match status" value="1"/>
</dbReference>
<keyword evidence="3" id="KW-0732">Signal</keyword>
<dbReference type="OrthoDB" id="290542at2"/>
<evidence type="ECO:0000256" key="3">
    <source>
        <dbReference type="ARBA" id="ARBA00022729"/>
    </source>
</evidence>
<dbReference type="GO" id="GO:0004553">
    <property type="term" value="F:hydrolase activity, hydrolyzing O-glycosyl compounds"/>
    <property type="evidence" value="ECO:0007669"/>
    <property type="project" value="InterPro"/>
</dbReference>
<dbReference type="Proteomes" id="UP000322699">
    <property type="component" value="Unassembled WGS sequence"/>
</dbReference>
<dbReference type="InterPro" id="IPR033764">
    <property type="entry name" value="Sdr_B"/>
</dbReference>
<feature type="compositionally biased region" description="Basic residues" evidence="4">
    <location>
        <begin position="19"/>
        <end position="29"/>
    </location>
</feature>
<gene>
    <name evidence="8" type="ORF">LF1_43100</name>
</gene>
<comment type="caution">
    <text evidence="8">The sequence shown here is derived from an EMBL/GenBank/DDBJ whole genome shotgun (WGS) entry which is preliminary data.</text>
</comment>
<dbReference type="Pfam" id="PF01345">
    <property type="entry name" value="DUF11"/>
    <property type="match status" value="2"/>
</dbReference>
<dbReference type="InterPro" id="IPR040853">
    <property type="entry name" value="RapA2_cadherin-like"/>
</dbReference>
<dbReference type="InterPro" id="IPR002105">
    <property type="entry name" value="Dockerin_1_rpt"/>
</dbReference>
<evidence type="ECO:0000259" key="7">
    <source>
        <dbReference type="Pfam" id="PF17803"/>
    </source>
</evidence>
<accession>A0A5B1CQ41</accession>
<organism evidence="8 9">
    <name type="scientific">Rubripirellula obstinata</name>
    <dbReference type="NCBI Taxonomy" id="406547"/>
    <lineage>
        <taxon>Bacteria</taxon>
        <taxon>Pseudomonadati</taxon>
        <taxon>Planctomycetota</taxon>
        <taxon>Planctomycetia</taxon>
        <taxon>Pirellulales</taxon>
        <taxon>Pirellulaceae</taxon>
        <taxon>Rubripirellula</taxon>
    </lineage>
</organism>
<evidence type="ECO:0000259" key="6">
    <source>
        <dbReference type="Pfam" id="PF17210"/>
    </source>
</evidence>
<dbReference type="PANTHER" id="PTHR23303">
    <property type="entry name" value="CARBOXYPEPTIDASE REGULATORY REGION-CONTAINING"/>
    <property type="match status" value="1"/>
</dbReference>
<sequence>MSMPGSSRYSQSIPSRLGGSKRRLRRASRNRRRRLAGELLESRYLLATDLASITGAVFIDLNNDGPSPGDPPVLVDSFDDVVGPGSPGASGVEVELFRDDGLDPGQFDPSDSLVDTVQTDLVTGIYRFDGLEVGNYFVRQAAVGGLNAPSHIQPVLVTVDQADGERTALIDDFSDVDSFNFEIVSPTPSAVDFQSSLSGTIGGERDAQLTTDPGSMGGARIRFSLTAGSGDGVAVDTVFGDGEALLQYDGEDGEISLNPLGLNNISLGGGTADEPLAGGGGILLNTRFAVTIDESFEIRVYTSDTEVSVATISAPGTAEFEELFVPFSAFTAQPSGGANFNDVGAIELVLNQDNEDTVIEVSLIEARRTDVFTLDLPNIQPLTLGGTLFLDISGRVTGIPEALNDGLLDIDSSQFGDSVEVRLYDVTGNLLPFDPGDSLSFNDSPIGTTTSRLDRYRFNNLDPGEYRVVIPASQFADNTGSSNPNGVLFGHASSLFTTVAPDPDDDLDNDDNGTQAIAGGAIISAPVTLASQSEPIDDDDDDPNTNTTVDFGLIPLADLRATTPIEFSFGDFREGDTASFDVTIENLGPADALEIIIVGSLSSGLSFDVPGNIGFPDIFADGAFPFGSLAAGESISFTLSVNLDSPGSQGASVEVSTLAAVDTIETNNSSGASFEIIPIMAPEFADLQISHDVSDATAIPGSLLTYTSVVTNVGNVAASEVNYTSTLPDGVTFVSGTGPNGEELFDFDDDGVVTFAKGNLDVDDSFTMVINAVVDSGASGVQANDVSVAWQFFDSVFGEDGSGSTEASASTNVELANSTVSGTVYVDINNNGIQEENEPGIPSVELNLFPQGIGVDVPFVATTDENGAYLFEDLPAGSYDLLQIQPVDFRDGIETIGVGGGDGISVDDNRFSNLTFGSDETATNFNFGELAGSATLSIETTRNASEPDVNGEFTIRLDNALATDTTVNLEYIPNTVEDEDIFPIDLEVTIPAGETSVIIPVIVRDDDIVEEVESFTLEFASRGFGVICAAPIGQAPICPDPSDLFRIANGFQEDPNASSAEMLVLSDDMTVADGRLDLLEDGPAQSIDVRTLFTSDNFLSSPDTGTTELLTLVVEDFIATFTPMPDAFGSNTFQFSLIDSEGIPTGEVATVTVNVTPANDPPVAIDDSLTLTPSQLIDDGSFAISIADLLANDAVGPPNETEMAQLILTDPTTESGLDIRIENELLIVSTNSATPGFNELNDTFSYRMSDGEFTSEASVAIEFLGGVTGQVTCDSDSGSSLFGTRVFVDRDGDRRHDSDEPFDTADSSGSFNVFSSLSGSEVLAAAIPSSCQAVAQKPGITQSTVDLGLVARSVAAGDFTSTGRDLLVAVDFDDKILRLAEFDGNYSVAETIDVDRRPQMIVHRDIGTQTTINAVASIGVLETQDNVVNSIAGGISVSQGSSANYIDFQSGSGTIDLLIEDFDGDQVFDVGTVSFRSSTLQVHLAANGFSPVIVAGDLGQVVAIASGDLNGDGNADLVTGSVGYDSGLAGTPDIGSMTIHLGNGDGTFRPTASNPILAGDVVALSVGALNETEDAIAVFSTGGGGGVNVHQLIDNELLLLSSIDSLNDISDLQLGDFDGDGNIDLATVSLQGNAAEIFLGDGSGGFASLQTISVLTPIDVMAADIDNSGRDDLVILNLFGSPDRLPSALTIVKTDVAEVLASEISGESVDIVFSGNSSLQTLDVSADGRVSALDALQVMNQIQRQSTSAEGELVAADTKTASLRDRTDVDRNGVTTARDALLIINHISRTRADQFDEVLTIQAVPEIETTILGKREDLVDEALSGLF</sequence>
<dbReference type="InterPro" id="IPR047589">
    <property type="entry name" value="DUF11_rpt"/>
</dbReference>
<dbReference type="Pfam" id="PF00404">
    <property type="entry name" value="Dockerin_1"/>
    <property type="match status" value="1"/>
</dbReference>
<keyword evidence="2" id="KW-0964">Secreted</keyword>